<dbReference type="Pfam" id="PF13511">
    <property type="entry name" value="DUF4124"/>
    <property type="match status" value="1"/>
</dbReference>
<gene>
    <name evidence="2" type="ORF">G3I74_08520</name>
</gene>
<sequence length="172" mass="18708">MSIPLKMLLAGFCLISTGLLAQPIYRVVDENGNVTYTDQKPAEDAEPLDLPDINVISENDPEVEELIEPEPADGAVEPLQLTIAEPAEDAVIANSDGRIDIRLDSNLDIPPAAQMVVYLNDQPQPPIRSLELTLSDLSPGEYRLRAELQTPSGRVLAETESVSVRLIAAEPR</sequence>
<dbReference type="Proteomes" id="UP000484885">
    <property type="component" value="Unassembled WGS sequence"/>
</dbReference>
<feature type="domain" description="DUF4124" evidence="1">
    <location>
        <begin position="12"/>
        <end position="50"/>
    </location>
</feature>
<dbReference type="AlphaFoldDB" id="A0A845VEV8"/>
<keyword evidence="3" id="KW-1185">Reference proteome</keyword>
<evidence type="ECO:0000313" key="3">
    <source>
        <dbReference type="Proteomes" id="UP000484885"/>
    </source>
</evidence>
<evidence type="ECO:0000259" key="1">
    <source>
        <dbReference type="Pfam" id="PF13511"/>
    </source>
</evidence>
<dbReference type="InterPro" id="IPR025392">
    <property type="entry name" value="DUF4124"/>
</dbReference>
<reference evidence="2 3" key="1">
    <citation type="submission" date="2020-02" db="EMBL/GenBank/DDBJ databases">
        <authorList>
            <person name="Zhang X.-Y."/>
        </authorList>
    </citation>
    <scope>NUCLEOTIDE SEQUENCE [LARGE SCALE GENOMIC DNA]</scope>
    <source>
        <strain evidence="2 3">C33</strain>
    </source>
</reference>
<proteinExistence type="predicted"/>
<comment type="caution">
    <text evidence="2">The sequence shown here is derived from an EMBL/GenBank/DDBJ whole genome shotgun (WGS) entry which is preliminary data.</text>
</comment>
<name>A0A845VEV8_9GAMM</name>
<protein>
    <submittedName>
        <fullName evidence="2">DUF4124 domain-containing protein</fullName>
    </submittedName>
</protein>
<accession>A0A845VEV8</accession>
<evidence type="ECO:0000313" key="2">
    <source>
        <dbReference type="EMBL" id="NDY95769.1"/>
    </source>
</evidence>
<dbReference type="EMBL" id="JAAGSC010000040">
    <property type="protein sequence ID" value="NDY95769.1"/>
    <property type="molecule type" value="Genomic_DNA"/>
</dbReference>
<organism evidence="2 3">
    <name type="scientific">Wenzhouxiangella limi</name>
    <dbReference type="NCBI Taxonomy" id="2707351"/>
    <lineage>
        <taxon>Bacteria</taxon>
        <taxon>Pseudomonadati</taxon>
        <taxon>Pseudomonadota</taxon>
        <taxon>Gammaproteobacteria</taxon>
        <taxon>Chromatiales</taxon>
        <taxon>Wenzhouxiangellaceae</taxon>
        <taxon>Wenzhouxiangella</taxon>
    </lineage>
</organism>
<dbReference type="RefSeq" id="WP_164211150.1">
    <property type="nucleotide sequence ID" value="NZ_JAAGSC010000040.1"/>
</dbReference>